<dbReference type="EMBL" id="SRLO01000422">
    <property type="protein sequence ID" value="TNN56714.1"/>
    <property type="molecule type" value="Genomic_DNA"/>
</dbReference>
<evidence type="ECO:0000256" key="1">
    <source>
        <dbReference type="SAM" id="MobiDB-lite"/>
    </source>
</evidence>
<evidence type="ECO:0000313" key="2">
    <source>
        <dbReference type="EMBL" id="TNN56714.1"/>
    </source>
</evidence>
<reference evidence="2 3" key="1">
    <citation type="submission" date="2019-03" db="EMBL/GenBank/DDBJ databases">
        <title>First draft genome of Liparis tanakae, snailfish: a comprehensive survey of snailfish specific genes.</title>
        <authorList>
            <person name="Kim W."/>
            <person name="Song I."/>
            <person name="Jeong J.-H."/>
            <person name="Kim D."/>
            <person name="Kim S."/>
            <person name="Ryu S."/>
            <person name="Song J.Y."/>
            <person name="Lee S.K."/>
        </authorList>
    </citation>
    <scope>NUCLEOTIDE SEQUENCE [LARGE SCALE GENOMIC DNA]</scope>
    <source>
        <tissue evidence="2">Muscle</tissue>
    </source>
</reference>
<feature type="region of interest" description="Disordered" evidence="1">
    <location>
        <begin position="82"/>
        <end position="112"/>
    </location>
</feature>
<evidence type="ECO:0000313" key="3">
    <source>
        <dbReference type="Proteomes" id="UP000314294"/>
    </source>
</evidence>
<gene>
    <name evidence="2" type="ORF">EYF80_033059</name>
</gene>
<name>A0A4Z2GVX0_9TELE</name>
<dbReference type="Proteomes" id="UP000314294">
    <property type="component" value="Unassembled WGS sequence"/>
</dbReference>
<protein>
    <submittedName>
        <fullName evidence="2">Uncharacterized protein</fullName>
    </submittedName>
</protein>
<dbReference type="AlphaFoldDB" id="A0A4Z2GVX0"/>
<organism evidence="2 3">
    <name type="scientific">Liparis tanakae</name>
    <name type="common">Tanaka's snailfish</name>
    <dbReference type="NCBI Taxonomy" id="230148"/>
    <lineage>
        <taxon>Eukaryota</taxon>
        <taxon>Metazoa</taxon>
        <taxon>Chordata</taxon>
        <taxon>Craniata</taxon>
        <taxon>Vertebrata</taxon>
        <taxon>Euteleostomi</taxon>
        <taxon>Actinopterygii</taxon>
        <taxon>Neopterygii</taxon>
        <taxon>Teleostei</taxon>
        <taxon>Neoteleostei</taxon>
        <taxon>Acanthomorphata</taxon>
        <taxon>Eupercaria</taxon>
        <taxon>Perciformes</taxon>
        <taxon>Cottioidei</taxon>
        <taxon>Cottales</taxon>
        <taxon>Liparidae</taxon>
        <taxon>Liparis</taxon>
    </lineage>
</organism>
<comment type="caution">
    <text evidence="2">The sequence shown here is derived from an EMBL/GenBank/DDBJ whole genome shotgun (WGS) entry which is preliminary data.</text>
</comment>
<proteinExistence type="predicted"/>
<accession>A0A4Z2GVX0</accession>
<sequence length="146" mass="15697">MNRSSGERRSTGPAGALLLRGPLTARLSRVSFLKYAENAFPLAGGSAGSPPLGCPTVTTSVPVTSRQVTAAAAAAAELKEPFDPPEGLHIVTPRRAPSHGKTSMASDNNSRRRSLVVEMELLTRTLHTKLIKTKQQLHLHDKYLTF</sequence>
<keyword evidence="3" id="KW-1185">Reference proteome</keyword>